<evidence type="ECO:0000313" key="3">
    <source>
        <dbReference type="Proteomes" id="UP001529510"/>
    </source>
</evidence>
<accession>A0ABD0QHR3</accession>
<protein>
    <submittedName>
        <fullName evidence="2">Uncharacterized protein</fullName>
    </submittedName>
</protein>
<evidence type="ECO:0000256" key="1">
    <source>
        <dbReference type="SAM" id="MobiDB-lite"/>
    </source>
</evidence>
<sequence>EPRHLCGVGADDDTSPTPDPVPSPTSPHSVEHQPEPTTDGEPKPSTTDEQSPRRAAELRIIPEPEAVTSDQVREPATSLPREEFTVDMRMQRKATPTAHPLR</sequence>
<evidence type="ECO:0000313" key="2">
    <source>
        <dbReference type="EMBL" id="KAL0185654.1"/>
    </source>
</evidence>
<feature type="non-terminal residue" evidence="2">
    <location>
        <position position="1"/>
    </location>
</feature>
<feature type="compositionally biased region" description="Basic and acidic residues" evidence="1">
    <location>
        <begin position="80"/>
        <end position="90"/>
    </location>
</feature>
<dbReference type="EMBL" id="JAMKFB020000008">
    <property type="protein sequence ID" value="KAL0185654.1"/>
    <property type="molecule type" value="Genomic_DNA"/>
</dbReference>
<proteinExistence type="predicted"/>
<comment type="caution">
    <text evidence="2">The sequence shown here is derived from an EMBL/GenBank/DDBJ whole genome shotgun (WGS) entry which is preliminary data.</text>
</comment>
<dbReference type="Proteomes" id="UP001529510">
    <property type="component" value="Unassembled WGS sequence"/>
</dbReference>
<dbReference type="AlphaFoldDB" id="A0ABD0QHR3"/>
<name>A0ABD0QHR3_CIRMR</name>
<reference evidence="2 3" key="1">
    <citation type="submission" date="2024-05" db="EMBL/GenBank/DDBJ databases">
        <title>Genome sequencing and assembly of Indian major carp, Cirrhinus mrigala (Hamilton, 1822).</title>
        <authorList>
            <person name="Mohindra V."/>
            <person name="Chowdhury L.M."/>
            <person name="Lal K."/>
            <person name="Jena J.K."/>
        </authorList>
    </citation>
    <scope>NUCLEOTIDE SEQUENCE [LARGE SCALE GENOMIC DNA]</scope>
    <source>
        <strain evidence="2">CM1030</strain>
        <tissue evidence="2">Blood</tissue>
    </source>
</reference>
<organism evidence="2 3">
    <name type="scientific">Cirrhinus mrigala</name>
    <name type="common">Mrigala</name>
    <dbReference type="NCBI Taxonomy" id="683832"/>
    <lineage>
        <taxon>Eukaryota</taxon>
        <taxon>Metazoa</taxon>
        <taxon>Chordata</taxon>
        <taxon>Craniata</taxon>
        <taxon>Vertebrata</taxon>
        <taxon>Euteleostomi</taxon>
        <taxon>Actinopterygii</taxon>
        <taxon>Neopterygii</taxon>
        <taxon>Teleostei</taxon>
        <taxon>Ostariophysi</taxon>
        <taxon>Cypriniformes</taxon>
        <taxon>Cyprinidae</taxon>
        <taxon>Labeoninae</taxon>
        <taxon>Labeonini</taxon>
        <taxon>Cirrhinus</taxon>
    </lineage>
</organism>
<feature type="non-terminal residue" evidence="2">
    <location>
        <position position="102"/>
    </location>
</feature>
<gene>
    <name evidence="2" type="ORF">M9458_017324</name>
</gene>
<feature type="region of interest" description="Disordered" evidence="1">
    <location>
        <begin position="1"/>
        <end position="102"/>
    </location>
</feature>
<feature type="compositionally biased region" description="Basic and acidic residues" evidence="1">
    <location>
        <begin position="50"/>
        <end position="62"/>
    </location>
</feature>
<keyword evidence="3" id="KW-1185">Reference proteome</keyword>